<organism evidence="2 3">
    <name type="scientific">Deinococcus aluminii</name>
    <dbReference type="NCBI Taxonomy" id="1656885"/>
    <lineage>
        <taxon>Bacteria</taxon>
        <taxon>Thermotogati</taxon>
        <taxon>Deinococcota</taxon>
        <taxon>Deinococci</taxon>
        <taxon>Deinococcales</taxon>
        <taxon>Deinococcaceae</taxon>
        <taxon>Deinococcus</taxon>
    </lineage>
</organism>
<evidence type="ECO:0000313" key="2">
    <source>
        <dbReference type="EMBL" id="GAA5534073.1"/>
    </source>
</evidence>
<dbReference type="EMBL" id="BAABRV010000005">
    <property type="protein sequence ID" value="GAA5534073.1"/>
    <property type="molecule type" value="Genomic_DNA"/>
</dbReference>
<comment type="caution">
    <text evidence="2">The sequence shown here is derived from an EMBL/GenBank/DDBJ whole genome shotgun (WGS) entry which is preliminary data.</text>
</comment>
<gene>
    <name evidence="2" type="ORF">Dalu01_02481</name>
</gene>
<sequence length="458" mass="52407">MLARLLPFPAPLVDHFLPSREARAAVKRLIERGPVLQDGKYLLRLDEARCSSLPEVSWFPVPTTLDKNLYPPAMSEDSPNPTYSGHLGQPRYLQRDGQPLTPDYRYELPEDVPRVVSWGDQDHLTYAAHLLAFDLFRSQAIAETLAGDLRERVLRPLPHDQPWQMTREELLERIGISDTLTFEVQGQLLTLPALAVPEEGYVRVLLWSGDTWLQSDQFEVDPRETAGQDSLPALFLPDAEDLTPLRRFAETHGLRLDEDHNWIPLEGPLPEVLAAFQTRAREALDVEAVAQRLQHLDQPLVPGEVVPVHRAVELGARARTLLVRWTVGQLHVSHWAKVFARPIVEDRAHEAAEQYNRELRGLIQQLLGSFASSPHEVVRLQVAPGWYRVEDHVLRITAEGELRVQTFQEYVAWRNRRPYDVEWDVEWRRAPDEGRLLRLVNVRDPGPPPTLPDWALLV</sequence>
<dbReference type="Proteomes" id="UP001404956">
    <property type="component" value="Unassembled WGS sequence"/>
</dbReference>
<feature type="region of interest" description="Disordered" evidence="1">
    <location>
        <begin position="70"/>
        <end position="100"/>
    </location>
</feature>
<evidence type="ECO:0000313" key="3">
    <source>
        <dbReference type="Proteomes" id="UP001404956"/>
    </source>
</evidence>
<proteinExistence type="predicted"/>
<reference evidence="2 3" key="1">
    <citation type="submission" date="2024-02" db="EMBL/GenBank/DDBJ databases">
        <title>Deinococcus aluminii NBRC 112889.</title>
        <authorList>
            <person name="Ichikawa N."/>
            <person name="Katano-Makiyama Y."/>
            <person name="Hidaka K."/>
        </authorList>
    </citation>
    <scope>NUCLEOTIDE SEQUENCE [LARGE SCALE GENOMIC DNA]</scope>
    <source>
        <strain evidence="2 3">NBRC 112889</strain>
    </source>
</reference>
<name>A0ABP9XGT4_9DEIO</name>
<accession>A0ABP9XGT4</accession>
<protein>
    <submittedName>
        <fullName evidence="2">Uncharacterized protein</fullName>
    </submittedName>
</protein>
<keyword evidence="3" id="KW-1185">Reference proteome</keyword>
<evidence type="ECO:0000256" key="1">
    <source>
        <dbReference type="SAM" id="MobiDB-lite"/>
    </source>
</evidence>